<dbReference type="InterPro" id="IPR050793">
    <property type="entry name" value="CMP-NeuNAc_synthase"/>
</dbReference>
<dbReference type="Gene3D" id="3.90.550.10">
    <property type="entry name" value="Spore Coat Polysaccharide Biosynthesis Protein SpsA, Chain A"/>
    <property type="match status" value="1"/>
</dbReference>
<keyword evidence="1" id="KW-0808">Transferase</keyword>
<dbReference type="InterPro" id="IPR003329">
    <property type="entry name" value="Cytidylyl_trans"/>
</dbReference>
<sequence>MTRTVALLPMKAHSERVSGKNFRHLGDRPLFRWILDTLLAVPAIDAVVINTDARDMLAGHGLKDGFAGGRVIIRDRRPEICGDLVSMNRILVDDIAALAADTYLMTHTTNPFLSAASITAALAQYQRAVESGEADSLFTVNRIQTRFYAGCGRPINHDPNNLIRTQDLEPWFEENSNLYIFSRNSFARTSARIGRHPILFESPALEAIDIDTPEQWCIAEALALHWRGAR</sequence>
<dbReference type="EMBL" id="BMZA01000002">
    <property type="protein sequence ID" value="GGY96566.1"/>
    <property type="molecule type" value="Genomic_DNA"/>
</dbReference>
<comment type="caution">
    <text evidence="1">The sequence shown here is derived from an EMBL/GenBank/DDBJ whole genome shotgun (WGS) entry which is preliminary data.</text>
</comment>
<evidence type="ECO:0000313" key="2">
    <source>
        <dbReference type="Proteomes" id="UP000648075"/>
    </source>
</evidence>
<dbReference type="PANTHER" id="PTHR21485:SF6">
    <property type="entry name" value="N-ACYLNEURAMINATE CYTIDYLYLTRANSFERASE-RELATED"/>
    <property type="match status" value="1"/>
</dbReference>
<organism evidence="1 2">
    <name type="scientific">Novosphingobium colocasiae</name>
    <dbReference type="NCBI Taxonomy" id="1256513"/>
    <lineage>
        <taxon>Bacteria</taxon>
        <taxon>Pseudomonadati</taxon>
        <taxon>Pseudomonadota</taxon>
        <taxon>Alphaproteobacteria</taxon>
        <taxon>Sphingomonadales</taxon>
        <taxon>Sphingomonadaceae</taxon>
        <taxon>Novosphingobium</taxon>
    </lineage>
</organism>
<dbReference type="InterPro" id="IPR029044">
    <property type="entry name" value="Nucleotide-diphossugar_trans"/>
</dbReference>
<accession>A0A918PBP0</accession>
<dbReference type="SUPFAM" id="SSF53448">
    <property type="entry name" value="Nucleotide-diphospho-sugar transferases"/>
    <property type="match status" value="1"/>
</dbReference>
<dbReference type="Pfam" id="PF02348">
    <property type="entry name" value="CTP_transf_3"/>
    <property type="match status" value="1"/>
</dbReference>
<dbReference type="CDD" id="cd02513">
    <property type="entry name" value="CMP-NeuAc_Synthase"/>
    <property type="match status" value="1"/>
</dbReference>
<reference evidence="1" key="1">
    <citation type="journal article" date="2014" name="Int. J. Syst. Evol. Microbiol.">
        <title>Complete genome sequence of Corynebacterium casei LMG S-19264T (=DSM 44701T), isolated from a smear-ripened cheese.</title>
        <authorList>
            <consortium name="US DOE Joint Genome Institute (JGI-PGF)"/>
            <person name="Walter F."/>
            <person name="Albersmeier A."/>
            <person name="Kalinowski J."/>
            <person name="Ruckert C."/>
        </authorList>
    </citation>
    <scope>NUCLEOTIDE SEQUENCE</scope>
    <source>
        <strain evidence="1">KCTC 32255</strain>
    </source>
</reference>
<evidence type="ECO:0000313" key="1">
    <source>
        <dbReference type="EMBL" id="GGY96566.1"/>
    </source>
</evidence>
<keyword evidence="2" id="KW-1185">Reference proteome</keyword>
<gene>
    <name evidence="1" type="ORF">GCM10011614_09260</name>
</gene>
<reference evidence="1" key="2">
    <citation type="submission" date="2020-09" db="EMBL/GenBank/DDBJ databases">
        <authorList>
            <person name="Sun Q."/>
            <person name="Kim S."/>
        </authorList>
    </citation>
    <scope>NUCLEOTIDE SEQUENCE</scope>
    <source>
        <strain evidence="1">KCTC 32255</strain>
    </source>
</reference>
<dbReference type="AlphaFoldDB" id="A0A918PBP0"/>
<keyword evidence="1" id="KW-0548">Nucleotidyltransferase</keyword>
<dbReference type="PANTHER" id="PTHR21485">
    <property type="entry name" value="HAD SUPERFAMILY MEMBERS CMAS AND KDSC"/>
    <property type="match status" value="1"/>
</dbReference>
<proteinExistence type="predicted"/>
<name>A0A918PBP0_9SPHN</name>
<dbReference type="Proteomes" id="UP000648075">
    <property type="component" value="Unassembled WGS sequence"/>
</dbReference>
<dbReference type="GO" id="GO:0008781">
    <property type="term" value="F:N-acylneuraminate cytidylyltransferase activity"/>
    <property type="evidence" value="ECO:0007669"/>
    <property type="project" value="TreeGrafter"/>
</dbReference>
<dbReference type="RefSeq" id="WP_229813757.1">
    <property type="nucleotide sequence ID" value="NZ_BMZA01000002.1"/>
</dbReference>
<protein>
    <submittedName>
        <fullName evidence="1">Acylneuraminate cytidylyltransferase</fullName>
    </submittedName>
</protein>